<dbReference type="SUPFAM" id="SSF52200">
    <property type="entry name" value="Toll/Interleukin receptor TIR domain"/>
    <property type="match status" value="1"/>
</dbReference>
<dbReference type="InterPro" id="IPR042197">
    <property type="entry name" value="Apaf_helical"/>
</dbReference>
<dbReference type="PRINTS" id="PR00364">
    <property type="entry name" value="DISEASERSIST"/>
</dbReference>
<dbReference type="PROSITE" id="PS50104">
    <property type="entry name" value="TIR"/>
    <property type="match status" value="1"/>
</dbReference>
<feature type="domain" description="TIR" evidence="1">
    <location>
        <begin position="2"/>
        <end position="136"/>
    </location>
</feature>
<dbReference type="PANTHER" id="PTHR11017:SF570">
    <property type="entry name" value="DISEASE RESISTANCE PROTEIN (TIR-NBS CLASS)-RELATED"/>
    <property type="match status" value="1"/>
</dbReference>
<dbReference type="InterPro" id="IPR035897">
    <property type="entry name" value="Toll_tir_struct_dom_sf"/>
</dbReference>
<dbReference type="Gene3D" id="3.40.50.300">
    <property type="entry name" value="P-loop containing nucleotide triphosphate hydrolases"/>
    <property type="match status" value="1"/>
</dbReference>
<sequence length="913" mass="103975">MINYRVFLSFRGPDTFNNLASYLHYRLTSAGITTFLDREEIEFGQNISDEFINAIQNSDICVPIFSLDFASSVACLTEVAKMVELRKEIRPIFFFVEPKIVKHQGGTYATSFQEHKRKNRNPEPIIQAWRNALKEIGGISGPEFKNAALETSLEDALEKIGGIVKAALKIIGVRKGPENTKAALEAALAETGGPFYTDLFDGFQKLDAFICDIWKLSRGIVEEDVTRNLVGIDRDVPEMMRKLGFYYQNGVPKRLPITGRRVLVVRGMPGVGKTTLAKVVFHKIKHFFQGSRGGCSFLEDVRHEFARAGGLSLQNRLIRELKGGGLCLEVKSSTEGTAAIPNMFHKKRVLILLDDVDVDDDDVVAEKPTWFGEGSVIILTTRKRHVIDFYRNQGPEQNQEVYENLSSDITCAVEYLPLSIEMAGRHLREKSYDHWKETLAALRRRPKECVRIILKKHLDSLSDYQNARNIFLDIACFFTGVEMTIPRYMWTALEWEPRENVDLLENMSLLRKGEENEFLMHNQLKLLGRQLVIDENPDNPEGRSRLWDHQDVQTMLHQMRYWQGTNKVKALRVASNFNQDGDALFDRLWNLRFLELDNVDISGGRENILPNLKWLDWCGCKNNGQLFAFGMEGLVILNLSSSPIQLTLQQWRQLMQRAPRLEVLSLKGCTWAQASMEIPASRLLKCLILEGCLHLELNTANSNFENLVSFNMKGCKWVNDLPRALSSMTALKELLLDGTSIKTLQFEEGALPVLETLSARDCEELREVTDSIGFLKNLKKLFLRGCNQLNTLPHVFGELGQLEEMDLSDTLISELPPCVKHCERLQVLKMACTFVEEFPEAIEALKELKELDFTCASLKGICNITRLFSLRILRLKGTEISRVLIRDATQFCLHILELDPGVDEFIWIARSED</sequence>
<gene>
    <name evidence="3" type="primary">LOC115756621</name>
</gene>
<dbReference type="GeneID" id="115756621"/>
<dbReference type="Proteomes" id="UP000827889">
    <property type="component" value="Chromosome 3"/>
</dbReference>
<dbReference type="InterPro" id="IPR000157">
    <property type="entry name" value="TIR_dom"/>
</dbReference>
<name>A0ABM3H630_9MYRT</name>
<dbReference type="Gene3D" id="3.40.50.10140">
    <property type="entry name" value="Toll/interleukin-1 receptor homology (TIR) domain"/>
    <property type="match status" value="1"/>
</dbReference>
<keyword evidence="2" id="KW-1185">Reference proteome</keyword>
<dbReference type="InterPro" id="IPR044974">
    <property type="entry name" value="Disease_R_plants"/>
</dbReference>
<dbReference type="RefSeq" id="XP_048132055.1">
    <property type="nucleotide sequence ID" value="XM_048276098.1"/>
</dbReference>
<dbReference type="SMART" id="SM00255">
    <property type="entry name" value="TIR"/>
    <property type="match status" value="1"/>
</dbReference>
<reference evidence="3" key="1">
    <citation type="submission" date="2025-08" db="UniProtKB">
        <authorList>
            <consortium name="RefSeq"/>
        </authorList>
    </citation>
    <scope>IDENTIFICATION</scope>
    <source>
        <tissue evidence="3">Leaf</tissue>
    </source>
</reference>
<proteinExistence type="predicted"/>
<evidence type="ECO:0000313" key="3">
    <source>
        <dbReference type="RefSeq" id="XP_048132055.1"/>
    </source>
</evidence>
<dbReference type="Pfam" id="PF00931">
    <property type="entry name" value="NB-ARC"/>
    <property type="match status" value="1"/>
</dbReference>
<dbReference type="SUPFAM" id="SSF52540">
    <property type="entry name" value="P-loop containing nucleoside triphosphate hydrolases"/>
    <property type="match status" value="1"/>
</dbReference>
<dbReference type="PANTHER" id="PTHR11017">
    <property type="entry name" value="LEUCINE-RICH REPEAT-CONTAINING PROTEIN"/>
    <property type="match status" value="1"/>
</dbReference>
<evidence type="ECO:0000259" key="1">
    <source>
        <dbReference type="PROSITE" id="PS50104"/>
    </source>
</evidence>
<dbReference type="SUPFAM" id="SSF52047">
    <property type="entry name" value="RNI-like"/>
    <property type="match status" value="1"/>
</dbReference>
<dbReference type="Gene3D" id="1.10.8.430">
    <property type="entry name" value="Helical domain of apoptotic protease-activating factors"/>
    <property type="match status" value="1"/>
</dbReference>
<dbReference type="Pfam" id="PF01582">
    <property type="entry name" value="TIR"/>
    <property type="match status" value="1"/>
</dbReference>
<protein>
    <submittedName>
        <fullName evidence="3">Disease resistance protein RPV1-like</fullName>
    </submittedName>
</protein>
<accession>A0ABM3H630</accession>
<organism evidence="2 3">
    <name type="scientific">Rhodamnia argentea</name>
    <dbReference type="NCBI Taxonomy" id="178133"/>
    <lineage>
        <taxon>Eukaryota</taxon>
        <taxon>Viridiplantae</taxon>
        <taxon>Streptophyta</taxon>
        <taxon>Embryophyta</taxon>
        <taxon>Tracheophyta</taxon>
        <taxon>Spermatophyta</taxon>
        <taxon>Magnoliopsida</taxon>
        <taxon>eudicotyledons</taxon>
        <taxon>Gunneridae</taxon>
        <taxon>Pentapetalae</taxon>
        <taxon>rosids</taxon>
        <taxon>malvids</taxon>
        <taxon>Myrtales</taxon>
        <taxon>Myrtaceae</taxon>
        <taxon>Myrtoideae</taxon>
        <taxon>Myrteae</taxon>
        <taxon>Australasian group</taxon>
        <taxon>Rhodamnia</taxon>
    </lineage>
</organism>
<dbReference type="Gene3D" id="3.80.10.10">
    <property type="entry name" value="Ribonuclease Inhibitor"/>
    <property type="match status" value="1"/>
</dbReference>
<evidence type="ECO:0000313" key="2">
    <source>
        <dbReference type="Proteomes" id="UP000827889"/>
    </source>
</evidence>
<dbReference type="InterPro" id="IPR027417">
    <property type="entry name" value="P-loop_NTPase"/>
</dbReference>
<dbReference type="InterPro" id="IPR032675">
    <property type="entry name" value="LRR_dom_sf"/>
</dbReference>
<dbReference type="InterPro" id="IPR002182">
    <property type="entry name" value="NB-ARC"/>
</dbReference>